<dbReference type="AlphaFoldDB" id="A0AA38LRK5"/>
<keyword evidence="3" id="KW-1185">Reference proteome</keyword>
<proteinExistence type="predicted"/>
<feature type="region of interest" description="Disordered" evidence="1">
    <location>
        <begin position="164"/>
        <end position="193"/>
    </location>
</feature>
<protein>
    <submittedName>
        <fullName evidence="2">Snf7 family</fullName>
    </submittedName>
</protein>
<dbReference type="EMBL" id="JAKWFO010000011">
    <property type="protein sequence ID" value="KAI9633165.1"/>
    <property type="molecule type" value="Genomic_DNA"/>
</dbReference>
<sequence length="207" mass="22625">MSALEKSLFQLKFTAKTLQRQAKKANKDETVEKNKLKSALEKGNTDIAKIHAANCIRKKTEGLNLLRLASRLDAVSSRLESAITMRQVTGSLGSVVKGMDKAMQSMNLEQIQNVMDKFEAQFENVDVQTSIMEGAMSDSTAVSAPQDQIDNLINQVADEAGLEREHGLGEASVPTKELQQPVAEAQGSVREEDTALAQRLRALRPAT</sequence>
<comment type="caution">
    <text evidence="2">The sequence shown here is derived from an EMBL/GenBank/DDBJ whole genome shotgun (WGS) entry which is preliminary data.</text>
</comment>
<dbReference type="Gene3D" id="6.10.140.1230">
    <property type="match status" value="1"/>
</dbReference>
<dbReference type="Proteomes" id="UP001164286">
    <property type="component" value="Unassembled WGS sequence"/>
</dbReference>
<reference evidence="2" key="1">
    <citation type="journal article" date="2022" name="G3 (Bethesda)">
        <title>High quality genome of the basidiomycete yeast Dioszegia hungarica PDD-24b-2 isolated from cloud water.</title>
        <authorList>
            <person name="Jarrige D."/>
            <person name="Haridas S."/>
            <person name="Bleykasten-Grosshans C."/>
            <person name="Joly M."/>
            <person name="Nadalig T."/>
            <person name="Sancelme M."/>
            <person name="Vuilleumier S."/>
            <person name="Grigoriev I.V."/>
            <person name="Amato P."/>
            <person name="Bringel F."/>
        </authorList>
    </citation>
    <scope>NUCLEOTIDE SEQUENCE</scope>
    <source>
        <strain evidence="2">PDD-24b-2</strain>
    </source>
</reference>
<organism evidence="2 3">
    <name type="scientific">Dioszegia hungarica</name>
    <dbReference type="NCBI Taxonomy" id="4972"/>
    <lineage>
        <taxon>Eukaryota</taxon>
        <taxon>Fungi</taxon>
        <taxon>Dikarya</taxon>
        <taxon>Basidiomycota</taxon>
        <taxon>Agaricomycotina</taxon>
        <taxon>Tremellomycetes</taxon>
        <taxon>Tremellales</taxon>
        <taxon>Bulleribasidiaceae</taxon>
        <taxon>Dioszegia</taxon>
    </lineage>
</organism>
<name>A0AA38LRK5_9TREE</name>
<accession>A0AA38LRK5</accession>
<dbReference type="PANTHER" id="PTHR10476">
    <property type="entry name" value="CHARGED MULTIVESICULAR BODY PROTEIN"/>
    <property type="match status" value="1"/>
</dbReference>
<evidence type="ECO:0000256" key="1">
    <source>
        <dbReference type="SAM" id="MobiDB-lite"/>
    </source>
</evidence>
<dbReference type="InterPro" id="IPR005024">
    <property type="entry name" value="Snf7_fam"/>
</dbReference>
<dbReference type="GO" id="GO:0007034">
    <property type="term" value="P:vacuolar transport"/>
    <property type="evidence" value="ECO:0007669"/>
    <property type="project" value="InterPro"/>
</dbReference>
<evidence type="ECO:0000313" key="3">
    <source>
        <dbReference type="Proteomes" id="UP001164286"/>
    </source>
</evidence>
<dbReference type="GeneID" id="77728235"/>
<gene>
    <name evidence="2" type="ORF">MKK02DRAFT_34870</name>
</gene>
<evidence type="ECO:0000313" key="2">
    <source>
        <dbReference type="EMBL" id="KAI9633165.1"/>
    </source>
</evidence>
<dbReference type="RefSeq" id="XP_052942942.1">
    <property type="nucleotide sequence ID" value="XM_053089030.1"/>
</dbReference>
<dbReference type="Pfam" id="PF03357">
    <property type="entry name" value="Snf7"/>
    <property type="match status" value="1"/>
</dbReference>